<sequence length="327" mass="36102">MIFLRRLLYLLFCTAAFFYYIFHTGYLSWVLLTVAVSLPILSIAATLLIRRGLRVQMRADAFRSAGFSLILQITPALPYTAVRLRLCFENLFTQEKTYEEVFVRPGQHENTIVLPYDNTLCGVVRCTVKGARMLDLLGLFLLPLPKPAPLELLSLPKEVPFSGEGLGLQGLAATSVQRQNAAGLAGERELCDIRDYRPGDSLRDVHWKLTARTGRPIVREYGLFADSVRTVALHWAGTPENLALSLSRFLGVVRFFSGHGPFAVLWLTGSSPPPALCVPGHGDAGGRPLGCAFKTPCRERRPIRFSHGFVRLGRSLPPGLSGSNLPL</sequence>
<dbReference type="PANTHER" id="PTHR34351:SF2">
    <property type="entry name" value="DUF58 DOMAIN-CONTAINING PROTEIN"/>
    <property type="match status" value="1"/>
</dbReference>
<evidence type="ECO:0000256" key="1">
    <source>
        <dbReference type="SAM" id="Phobius"/>
    </source>
</evidence>
<feature type="transmembrane region" description="Helical" evidence="1">
    <location>
        <begin position="61"/>
        <end position="81"/>
    </location>
</feature>
<dbReference type="AlphaFoldDB" id="A0A136Q1B6"/>
<dbReference type="InterPro" id="IPR002881">
    <property type="entry name" value="DUF58"/>
</dbReference>
<dbReference type="Proteomes" id="UP000070366">
    <property type="component" value="Unassembled WGS sequence"/>
</dbReference>
<feature type="transmembrane region" description="Helical" evidence="1">
    <location>
        <begin position="29"/>
        <end position="49"/>
    </location>
</feature>
<feature type="domain" description="DUF58" evidence="2">
    <location>
        <begin position="192"/>
        <end position="221"/>
    </location>
</feature>
<evidence type="ECO:0000313" key="4">
    <source>
        <dbReference type="Proteomes" id="UP000070366"/>
    </source>
</evidence>
<dbReference type="KEGG" id="cmiu:B1H56_08485"/>
<dbReference type="PANTHER" id="PTHR34351">
    <property type="entry name" value="SLR1927 PROTEIN-RELATED"/>
    <property type="match status" value="1"/>
</dbReference>
<gene>
    <name evidence="3" type="ORF">HMPREF3293_03019</name>
</gene>
<organism evidence="3 4">
    <name type="scientific">Christensenella minuta</name>
    <dbReference type="NCBI Taxonomy" id="626937"/>
    <lineage>
        <taxon>Bacteria</taxon>
        <taxon>Bacillati</taxon>
        <taxon>Bacillota</taxon>
        <taxon>Clostridia</taxon>
        <taxon>Christensenellales</taxon>
        <taxon>Christensenellaceae</taxon>
        <taxon>Christensenella</taxon>
    </lineage>
</organism>
<accession>A0A136Q1B6</accession>
<dbReference type="OrthoDB" id="9778037at2"/>
<protein>
    <recommendedName>
        <fullName evidence="2">DUF58 domain-containing protein</fullName>
    </recommendedName>
</protein>
<dbReference type="Pfam" id="PF01882">
    <property type="entry name" value="DUF58"/>
    <property type="match status" value="1"/>
</dbReference>
<proteinExistence type="predicted"/>
<keyword evidence="1" id="KW-1133">Transmembrane helix</keyword>
<name>A0A136Q1B6_9FIRM</name>
<dbReference type="STRING" id="626937.HMPREF3293_03019"/>
<dbReference type="RefSeq" id="WP_066523181.1">
    <property type="nucleotide sequence ID" value="NZ_CABMOF010000013.1"/>
</dbReference>
<evidence type="ECO:0000259" key="2">
    <source>
        <dbReference type="Pfam" id="PF01882"/>
    </source>
</evidence>
<reference evidence="4" key="1">
    <citation type="submission" date="2016-02" db="EMBL/GenBank/DDBJ databases">
        <authorList>
            <person name="Mitreva M."/>
            <person name="Pepin K.H."/>
            <person name="Mihindukulasuriya K.A."/>
            <person name="Fulton R."/>
            <person name="Fronick C."/>
            <person name="O'Laughlin M."/>
            <person name="Miner T."/>
            <person name="Herter B."/>
            <person name="Rosa B.A."/>
            <person name="Cordes M."/>
            <person name="Tomlinson C."/>
            <person name="Wollam A."/>
            <person name="Palsikar V.B."/>
            <person name="Mardis E.R."/>
            <person name="Wilson R.K."/>
        </authorList>
    </citation>
    <scope>NUCLEOTIDE SEQUENCE [LARGE SCALE GENOMIC DNA]</scope>
    <source>
        <strain evidence="4">DSM 22607</strain>
    </source>
</reference>
<dbReference type="EMBL" id="LSZW01000065">
    <property type="protein sequence ID" value="KXK64364.1"/>
    <property type="molecule type" value="Genomic_DNA"/>
</dbReference>
<keyword evidence="1" id="KW-0472">Membrane</keyword>
<keyword evidence="1" id="KW-0812">Transmembrane</keyword>
<feature type="transmembrane region" description="Helical" evidence="1">
    <location>
        <begin position="7"/>
        <end position="23"/>
    </location>
</feature>
<keyword evidence="4" id="KW-1185">Reference proteome</keyword>
<evidence type="ECO:0000313" key="3">
    <source>
        <dbReference type="EMBL" id="KXK64364.1"/>
    </source>
</evidence>
<comment type="caution">
    <text evidence="3">The sequence shown here is derived from an EMBL/GenBank/DDBJ whole genome shotgun (WGS) entry which is preliminary data.</text>
</comment>
<dbReference type="PATRIC" id="fig|626937.4.peg.2968"/>